<dbReference type="CDD" id="cd07992">
    <property type="entry name" value="LPLAT_AAK14816-like"/>
    <property type="match status" value="1"/>
</dbReference>
<evidence type="ECO:0000256" key="2">
    <source>
        <dbReference type="SAM" id="Phobius"/>
    </source>
</evidence>
<dbReference type="AlphaFoldDB" id="A0A9P5Y0M4"/>
<dbReference type="InterPro" id="IPR052744">
    <property type="entry name" value="GPAT/DAPAT"/>
</dbReference>
<keyword evidence="2" id="KW-0812">Transmembrane</keyword>
<feature type="region of interest" description="Disordered" evidence="1">
    <location>
        <begin position="458"/>
        <end position="495"/>
    </location>
</feature>
<name>A0A9P5Y0M4_9AGAR</name>
<evidence type="ECO:0000256" key="1">
    <source>
        <dbReference type="SAM" id="MobiDB-lite"/>
    </source>
</evidence>
<keyword evidence="2" id="KW-1133">Transmembrane helix</keyword>
<dbReference type="PANTHER" id="PTHR31605:SF0">
    <property type="entry name" value="GLYCEROL-3-PHOSPHATE O-ACYLTRANSFERASE 1"/>
    <property type="match status" value="1"/>
</dbReference>
<gene>
    <name evidence="4" type="ORF">BDZ94DRAFT_1264054</name>
</gene>
<feature type="transmembrane region" description="Helical" evidence="2">
    <location>
        <begin position="333"/>
        <end position="352"/>
    </location>
</feature>
<feature type="compositionally biased region" description="Polar residues" evidence="1">
    <location>
        <begin position="475"/>
        <end position="490"/>
    </location>
</feature>
<dbReference type="EMBL" id="MU150286">
    <property type="protein sequence ID" value="KAF9461267.1"/>
    <property type="molecule type" value="Genomic_DNA"/>
</dbReference>
<dbReference type="InterPro" id="IPR002123">
    <property type="entry name" value="Plipid/glycerol_acylTrfase"/>
</dbReference>
<keyword evidence="2" id="KW-0472">Membrane</keyword>
<feature type="transmembrane region" description="Helical" evidence="2">
    <location>
        <begin position="399"/>
        <end position="416"/>
    </location>
</feature>
<accession>A0A9P5Y0M4</accession>
<proteinExistence type="predicted"/>
<evidence type="ECO:0000313" key="4">
    <source>
        <dbReference type="EMBL" id="KAF9461267.1"/>
    </source>
</evidence>
<dbReference type="Proteomes" id="UP000807353">
    <property type="component" value="Unassembled WGS sequence"/>
</dbReference>
<reference evidence="4" key="1">
    <citation type="submission" date="2020-11" db="EMBL/GenBank/DDBJ databases">
        <authorList>
            <consortium name="DOE Joint Genome Institute"/>
            <person name="Ahrendt S."/>
            <person name="Riley R."/>
            <person name="Andreopoulos W."/>
            <person name="Labutti K."/>
            <person name="Pangilinan J."/>
            <person name="Ruiz-Duenas F.J."/>
            <person name="Barrasa J.M."/>
            <person name="Sanchez-Garcia M."/>
            <person name="Camarero S."/>
            <person name="Miyauchi S."/>
            <person name="Serrano A."/>
            <person name="Linde D."/>
            <person name="Babiker R."/>
            <person name="Drula E."/>
            <person name="Ayuso-Fernandez I."/>
            <person name="Pacheco R."/>
            <person name="Padilla G."/>
            <person name="Ferreira P."/>
            <person name="Barriuso J."/>
            <person name="Kellner H."/>
            <person name="Castanera R."/>
            <person name="Alfaro M."/>
            <person name="Ramirez L."/>
            <person name="Pisabarro A.G."/>
            <person name="Kuo A."/>
            <person name="Tritt A."/>
            <person name="Lipzen A."/>
            <person name="He G."/>
            <person name="Yan M."/>
            <person name="Ng V."/>
            <person name="Cullen D."/>
            <person name="Martin F."/>
            <person name="Rosso M.-N."/>
            <person name="Henrissat B."/>
            <person name="Hibbett D."/>
            <person name="Martinez A.T."/>
            <person name="Grigoriev I.V."/>
        </authorList>
    </citation>
    <scope>NUCLEOTIDE SEQUENCE</scope>
    <source>
        <strain evidence="4">CBS 247.69</strain>
    </source>
</reference>
<dbReference type="OrthoDB" id="1044435at2759"/>
<dbReference type="GO" id="GO:0004366">
    <property type="term" value="F:glycerol-3-phosphate O-acyltransferase activity"/>
    <property type="evidence" value="ECO:0007669"/>
    <property type="project" value="TreeGrafter"/>
</dbReference>
<sequence>MSSDPKVLHRLIRQISSWALSSFFNEVRVIGGENVPRDGPIIVTATHHNMMLDPVILSVAFPHRRMLNYWSKASLFANPIVRYILFSSGNIPVDRKSKDRQILFKGTFEALSKGQAVALFPEGTSYTEPRIMQVKDGAAWASLEYAKWLKANPGVAPNQDVVIVPASIVYTNKSKYRSEVIMEFGRPITMDAYKEQFFSDVEGAPRAAVKRLTRAIENELLEATINAPDWDTLYAARMARELLWEGNKSINLDEFVDISQTLVDIFSTPRVTLNYSSAKRSLLEYYSLLQSSHLTNSVLSTLPLPRTLDPNTPATVPGRLFTILILIRDSISALIPLPFFVIPLIIHLPAYIMGRVGAKLVEHEEETQAQNKVAFGLLSLLLVYTASFFFLWALFGYTLISALTAVVTVYMFAVYHTKMIDQNYERAKRIIAAWRVLVGVWVPKRWDLSLAALSQYTTPHTPPENPWIDRPRTPVSDSSISPHSPPTDTSPLDHRTPITKAVTAELAVQPRPKRRPPSRRLVRHVLRARVEAVKALAEFFDQLDRPTSSSVKRLRASTHLAKMYGGLSQPETSEINIDSGSEPRFEGWRDVREVIEFLKKRGAKVPTLGRSAADGEWAALSSEGEGEGYSTNDEKDEVEPIWVSEPNS</sequence>
<dbReference type="PANTHER" id="PTHR31605">
    <property type="entry name" value="GLYCEROL-3-PHOSPHATE O-ACYLTRANSFERASE 1"/>
    <property type="match status" value="1"/>
</dbReference>
<evidence type="ECO:0000313" key="5">
    <source>
        <dbReference type="Proteomes" id="UP000807353"/>
    </source>
</evidence>
<feature type="transmembrane region" description="Helical" evidence="2">
    <location>
        <begin position="373"/>
        <end position="393"/>
    </location>
</feature>
<dbReference type="GO" id="GO:0008654">
    <property type="term" value="P:phospholipid biosynthetic process"/>
    <property type="evidence" value="ECO:0007669"/>
    <property type="project" value="TreeGrafter"/>
</dbReference>
<feature type="region of interest" description="Disordered" evidence="1">
    <location>
        <begin position="612"/>
        <end position="648"/>
    </location>
</feature>
<dbReference type="GO" id="GO:0016287">
    <property type="term" value="F:glycerone-phosphate O-acyltransferase activity"/>
    <property type="evidence" value="ECO:0007669"/>
    <property type="project" value="TreeGrafter"/>
</dbReference>
<dbReference type="Pfam" id="PF01553">
    <property type="entry name" value="Acyltransferase"/>
    <property type="match status" value="1"/>
</dbReference>
<protein>
    <submittedName>
        <fullName evidence="4">Glycerol-3-phosphate-acyltransferase</fullName>
    </submittedName>
</protein>
<evidence type="ECO:0000259" key="3">
    <source>
        <dbReference type="SMART" id="SM00563"/>
    </source>
</evidence>
<keyword evidence="5" id="KW-1185">Reference proteome</keyword>
<comment type="caution">
    <text evidence="4">The sequence shown here is derived from an EMBL/GenBank/DDBJ whole genome shotgun (WGS) entry which is preliminary data.</text>
</comment>
<organism evidence="4 5">
    <name type="scientific">Collybia nuda</name>
    <dbReference type="NCBI Taxonomy" id="64659"/>
    <lineage>
        <taxon>Eukaryota</taxon>
        <taxon>Fungi</taxon>
        <taxon>Dikarya</taxon>
        <taxon>Basidiomycota</taxon>
        <taxon>Agaricomycotina</taxon>
        <taxon>Agaricomycetes</taxon>
        <taxon>Agaricomycetidae</taxon>
        <taxon>Agaricales</taxon>
        <taxon>Tricholomatineae</taxon>
        <taxon>Clitocybaceae</taxon>
        <taxon>Collybia</taxon>
    </lineage>
</organism>
<dbReference type="SMART" id="SM00563">
    <property type="entry name" value="PlsC"/>
    <property type="match status" value="1"/>
</dbReference>
<feature type="domain" description="Phospholipid/glycerol acyltransferase" evidence="3">
    <location>
        <begin position="41"/>
        <end position="171"/>
    </location>
</feature>
<dbReference type="SUPFAM" id="SSF69593">
    <property type="entry name" value="Glycerol-3-phosphate (1)-acyltransferase"/>
    <property type="match status" value="1"/>
</dbReference>